<feature type="compositionally biased region" description="Basic and acidic residues" evidence="1">
    <location>
        <begin position="696"/>
        <end position="713"/>
    </location>
</feature>
<dbReference type="HOGENOM" id="CLU_021587_0_0_1"/>
<feature type="compositionally biased region" description="Polar residues" evidence="1">
    <location>
        <begin position="147"/>
        <end position="168"/>
    </location>
</feature>
<protein>
    <submittedName>
        <fullName evidence="2">Uncharacterized protein</fullName>
    </submittedName>
</protein>
<dbReference type="AlphaFoldDB" id="F0X9L8"/>
<feature type="region of interest" description="Disordered" evidence="1">
    <location>
        <begin position="543"/>
        <end position="570"/>
    </location>
</feature>
<dbReference type="InParanoid" id="F0X9L8"/>
<feature type="compositionally biased region" description="Low complexity" evidence="1">
    <location>
        <begin position="32"/>
        <end position="66"/>
    </location>
</feature>
<organism evidence="3">
    <name type="scientific">Grosmannia clavigera (strain kw1407 / UAMH 11150)</name>
    <name type="common">Blue stain fungus</name>
    <name type="synonym">Graphiocladiella clavigera</name>
    <dbReference type="NCBI Taxonomy" id="655863"/>
    <lineage>
        <taxon>Eukaryota</taxon>
        <taxon>Fungi</taxon>
        <taxon>Dikarya</taxon>
        <taxon>Ascomycota</taxon>
        <taxon>Pezizomycotina</taxon>
        <taxon>Sordariomycetes</taxon>
        <taxon>Sordariomycetidae</taxon>
        <taxon>Ophiostomatales</taxon>
        <taxon>Ophiostomataceae</taxon>
        <taxon>Leptographium</taxon>
    </lineage>
</organism>
<dbReference type="OrthoDB" id="5404323at2759"/>
<name>F0X9L8_GROCL</name>
<feature type="region of interest" description="Disordered" evidence="1">
    <location>
        <begin position="1"/>
        <end position="96"/>
    </location>
</feature>
<evidence type="ECO:0000313" key="3">
    <source>
        <dbReference type="Proteomes" id="UP000007796"/>
    </source>
</evidence>
<dbReference type="STRING" id="655863.F0X9L8"/>
<feature type="region of interest" description="Disordered" evidence="1">
    <location>
        <begin position="660"/>
        <end position="721"/>
    </location>
</feature>
<dbReference type="eggNOG" id="ENOG502RZFD">
    <property type="taxonomic scope" value="Eukaryota"/>
</dbReference>
<sequence>MFLHSGASLHGHEYSNKKPDQHSQPRPRRSPLLRSAFASSPPISETSPATTAPTATSSPFQPTPIAKGPPPPASALQTKPRPRPVSDGFYPRRTPEPVVRFHDPVVVDIPFRRLSTPVRPSAPVRLISPVKLNPLRPREQMSDDETNYSASEASYASDQASLSANGTSKRLRRRRAPRKSTAFIFAHPAPKLATKKHLLQHIRPTLLLQMQQLSDRRPLPVIDVYPASLMGGNVVAPRFSKLPRLFGVNGELGLHDTILVRNGDYGDQSPGSESECDDDAFERRQLLAVLSPLRREDRSEIVLEDGTVWTAIPLASGSFDFVCVDASGRATTARWVRRTTRADPGTDTSQLEAEKLTFSVINPDSRRHPILATLTKSSLDVLDHYTTVSASSGRYPPTRSRTISPAPVEADGSNDEEAHGDHETHGRFGSATQLANEGRTTHPVDGALRDFICITAIWVALQIGWAQGSTPPAFLSALNNASVTTEHLINGAARAASGSYRRRSFPPKLEESRADGAATNGSGNGDMRGRGLLSLRKSRPASPLVFGQRLDRDDSPYASHRASMPAGGLPTKAFSTGAAYMQRRKQLQQMYDTSDSERPSLSGVQRSRAFSRLSGDYTPDALAKQRLSPSPSIAEFQSTDASPPLSTIYPLSSVTAAGVGSLASRSLSPSTPMPRGGRRNYSAYYPTDTMPTTDFGKAERRTLGYAGESDRGLRPSLAVDKGPSTKWKKLGSWLKKLGGH</sequence>
<dbReference type="EMBL" id="GL629735">
    <property type="protein sequence ID" value="EFX05290.1"/>
    <property type="molecule type" value="Genomic_DNA"/>
</dbReference>
<reference evidence="2 3" key="1">
    <citation type="journal article" date="2011" name="Proc. Natl. Acad. Sci. U.S.A.">
        <title>Genome and transcriptome analyses of the mountain pine beetle-fungal symbiont Grosmannia clavigera, a lodgepole pine pathogen.</title>
        <authorList>
            <person name="DiGuistini S."/>
            <person name="Wang Y."/>
            <person name="Liao N.Y."/>
            <person name="Taylor G."/>
            <person name="Tanguay P."/>
            <person name="Feau N."/>
            <person name="Henrissat B."/>
            <person name="Chan S.K."/>
            <person name="Hesse-Orce U."/>
            <person name="Alamouti S.M."/>
            <person name="Tsui C.K.M."/>
            <person name="Docking R.T."/>
            <person name="Levasseur A."/>
            <person name="Haridas S."/>
            <person name="Robertson G."/>
            <person name="Birol I."/>
            <person name="Holt R.A."/>
            <person name="Marra M.A."/>
            <person name="Hamelin R.C."/>
            <person name="Hirst M."/>
            <person name="Jones S.J.M."/>
            <person name="Bohlmann J."/>
            <person name="Breuil C."/>
        </authorList>
    </citation>
    <scope>NUCLEOTIDE SEQUENCE [LARGE SCALE GENOMIC DNA]</scope>
    <source>
        <strain evidence="3">kw1407 / UAMH 11150</strain>
    </source>
</reference>
<evidence type="ECO:0000313" key="2">
    <source>
        <dbReference type="EMBL" id="EFX05290.1"/>
    </source>
</evidence>
<dbReference type="RefSeq" id="XP_014174772.1">
    <property type="nucleotide sequence ID" value="XM_014319297.1"/>
</dbReference>
<keyword evidence="3" id="KW-1185">Reference proteome</keyword>
<dbReference type="Proteomes" id="UP000007796">
    <property type="component" value="Unassembled WGS sequence"/>
</dbReference>
<accession>F0X9L8</accession>
<feature type="compositionally biased region" description="Basic and acidic residues" evidence="1">
    <location>
        <begin position="416"/>
        <end position="426"/>
    </location>
</feature>
<feature type="compositionally biased region" description="Basic and acidic residues" evidence="1">
    <location>
        <begin position="10"/>
        <end position="23"/>
    </location>
</feature>
<gene>
    <name evidence="2" type="ORF">CMQ_3359</name>
</gene>
<dbReference type="GeneID" id="25976450"/>
<feature type="region of interest" description="Disordered" evidence="1">
    <location>
        <begin position="135"/>
        <end position="175"/>
    </location>
</feature>
<evidence type="ECO:0000256" key="1">
    <source>
        <dbReference type="SAM" id="MobiDB-lite"/>
    </source>
</evidence>
<feature type="region of interest" description="Disordered" evidence="1">
    <location>
        <begin position="390"/>
        <end position="441"/>
    </location>
</feature>
<proteinExistence type="predicted"/>
<feature type="region of interest" description="Disordered" evidence="1">
    <location>
        <begin position="495"/>
        <end position="531"/>
    </location>
</feature>